<evidence type="ECO:0000256" key="4">
    <source>
        <dbReference type="ARBA" id="ARBA00023125"/>
    </source>
</evidence>
<dbReference type="SMART" id="SM00338">
    <property type="entry name" value="BRLZ"/>
    <property type="match status" value="1"/>
</dbReference>
<evidence type="ECO:0000256" key="3">
    <source>
        <dbReference type="ARBA" id="ARBA00023015"/>
    </source>
</evidence>
<dbReference type="PANTHER" id="PTHR13044">
    <property type="entry name" value="ACTIVATING TRANSCRIPTION FACTOR ATF 4/5"/>
    <property type="match status" value="1"/>
</dbReference>
<dbReference type="GO" id="GO:0005634">
    <property type="term" value="C:nucleus"/>
    <property type="evidence" value="ECO:0007669"/>
    <property type="project" value="UniProtKB-SubCell"/>
</dbReference>
<keyword evidence="6" id="KW-0539">Nucleus</keyword>
<dbReference type="Gene3D" id="1.20.5.170">
    <property type="match status" value="1"/>
</dbReference>
<dbReference type="Pfam" id="PF00170">
    <property type="entry name" value="bZIP_1"/>
    <property type="match status" value="1"/>
</dbReference>
<dbReference type="EMBL" id="KT388104">
    <property type="protein sequence ID" value="AMB51375.1"/>
    <property type="molecule type" value="mRNA"/>
</dbReference>
<evidence type="ECO:0000313" key="9">
    <source>
        <dbReference type="EMBL" id="AMB51375.1"/>
    </source>
</evidence>
<evidence type="ECO:0000256" key="7">
    <source>
        <dbReference type="SAM" id="MobiDB-lite"/>
    </source>
</evidence>
<proteinExistence type="evidence at transcript level"/>
<sequence length="356" mass="39357">MMDFSVEMEEYRLFEDLVQGDSLWGLSAPSLEEEAVVVGKSFLGDGPTPLKLVIDQEGQDVLDDLLQLNSSEDALESEWMEKVDLCQFLNTTDGNVDMSSIPKPQETHTSNTSHSVLHELLTQPIVRKAEVPPSPEAQVAPELSQYDFLESEITPSEADILQLALAGVTSSSDTDVLPEISFDSGIGESDTSINTDSSVLATVGEQNLLDLNNAEQLIGSPLSSQDIDSLLGSEPCSPSASDSNDPDYIPYEERDYTPKSKPGRKTTAVPYEKPTKGMDKKDRKKLQNKNAAIRYRQKKREEKGGLNEEVATLTKLNTELKDQVDSITREIKYMKDLITEVCKAKGLKVTFKNKNY</sequence>
<dbReference type="PROSITE" id="PS50217">
    <property type="entry name" value="BZIP"/>
    <property type="match status" value="1"/>
</dbReference>
<accession>A0A125QZY8</accession>
<comment type="subcellular location">
    <subcellularLocation>
        <location evidence="1">Nucleus</location>
    </subcellularLocation>
</comment>
<evidence type="ECO:0000256" key="6">
    <source>
        <dbReference type="ARBA" id="ARBA00023242"/>
    </source>
</evidence>
<protein>
    <submittedName>
        <fullName evidence="9">cAMP response element binding protein 2</fullName>
    </submittedName>
</protein>
<reference evidence="9" key="1">
    <citation type="submission" date="2015-08" db="EMBL/GenBank/DDBJ databases">
        <title>Molecular cloning and expression analysis of Creb2 gene from Pteria penguin.</title>
        <authorList>
            <person name="Yu F."/>
            <person name="Pan Z."/>
            <person name="Song N."/>
            <person name="Wang M."/>
            <person name="Yu X."/>
        </authorList>
    </citation>
    <scope>NUCLEOTIDE SEQUENCE</scope>
</reference>
<dbReference type="CDD" id="cd14692">
    <property type="entry name" value="bZIP_ATF4"/>
    <property type="match status" value="1"/>
</dbReference>
<dbReference type="PROSITE" id="PS00036">
    <property type="entry name" value="BZIP_BASIC"/>
    <property type="match status" value="1"/>
</dbReference>
<keyword evidence="5" id="KW-0804">Transcription</keyword>
<comment type="similarity">
    <text evidence="2">Belongs to the bZIP family.</text>
</comment>
<evidence type="ECO:0000256" key="5">
    <source>
        <dbReference type="ARBA" id="ARBA00023163"/>
    </source>
</evidence>
<name>A0A125QZY8_PTEPN</name>
<dbReference type="SUPFAM" id="SSF57959">
    <property type="entry name" value="Leucine zipper domain"/>
    <property type="match status" value="1"/>
</dbReference>
<keyword evidence="4" id="KW-0238">DNA-binding</keyword>
<evidence type="ECO:0000259" key="8">
    <source>
        <dbReference type="PROSITE" id="PS50217"/>
    </source>
</evidence>
<dbReference type="FunFam" id="1.20.5.170:FF:000021">
    <property type="entry name" value="Cyclic AMP-dependent transcription factor ATF-4"/>
    <property type="match status" value="1"/>
</dbReference>
<keyword evidence="3" id="KW-0805">Transcription regulation</keyword>
<feature type="region of interest" description="Disordered" evidence="7">
    <location>
        <begin position="225"/>
        <end position="285"/>
    </location>
</feature>
<dbReference type="PANTHER" id="PTHR13044:SF14">
    <property type="entry name" value="CRYPTOCEPHAL, ISOFORM A"/>
    <property type="match status" value="1"/>
</dbReference>
<feature type="domain" description="BZIP" evidence="8">
    <location>
        <begin position="278"/>
        <end position="341"/>
    </location>
</feature>
<evidence type="ECO:0000256" key="1">
    <source>
        <dbReference type="ARBA" id="ARBA00004123"/>
    </source>
</evidence>
<dbReference type="GO" id="GO:0000977">
    <property type="term" value="F:RNA polymerase II transcription regulatory region sequence-specific DNA binding"/>
    <property type="evidence" value="ECO:0007669"/>
    <property type="project" value="TreeGrafter"/>
</dbReference>
<organism evidence="9">
    <name type="scientific">Pteria penguin</name>
    <name type="common">Winged pearl oyster</name>
    <name type="synonym">Magnavicula penguin</name>
    <dbReference type="NCBI Taxonomy" id="113549"/>
    <lineage>
        <taxon>Eukaryota</taxon>
        <taxon>Metazoa</taxon>
        <taxon>Spiralia</taxon>
        <taxon>Lophotrochozoa</taxon>
        <taxon>Mollusca</taxon>
        <taxon>Bivalvia</taxon>
        <taxon>Autobranchia</taxon>
        <taxon>Pteriomorphia</taxon>
        <taxon>Pterioida</taxon>
        <taxon>Pterioidea</taxon>
        <taxon>Pteriidae</taxon>
        <taxon>Pteria</taxon>
    </lineage>
</organism>
<gene>
    <name evidence="9" type="primary">Creb2</name>
</gene>
<evidence type="ECO:0000256" key="2">
    <source>
        <dbReference type="ARBA" id="ARBA00007163"/>
    </source>
</evidence>
<dbReference type="InterPro" id="IPR004827">
    <property type="entry name" value="bZIP"/>
</dbReference>
<dbReference type="GO" id="GO:0001228">
    <property type="term" value="F:DNA-binding transcription activator activity, RNA polymerase II-specific"/>
    <property type="evidence" value="ECO:0007669"/>
    <property type="project" value="TreeGrafter"/>
</dbReference>
<dbReference type="InterPro" id="IPR046347">
    <property type="entry name" value="bZIP_sf"/>
</dbReference>
<dbReference type="AlphaFoldDB" id="A0A125QZY8"/>